<dbReference type="Proteomes" id="UP000886501">
    <property type="component" value="Unassembled WGS sequence"/>
</dbReference>
<accession>A0ACB6Z701</accession>
<gene>
    <name evidence="1" type="ORF">BDM02DRAFT_579179</name>
</gene>
<dbReference type="EMBL" id="MU118091">
    <property type="protein sequence ID" value="KAF9645426.1"/>
    <property type="molecule type" value="Genomic_DNA"/>
</dbReference>
<evidence type="ECO:0000313" key="1">
    <source>
        <dbReference type="EMBL" id="KAF9645426.1"/>
    </source>
</evidence>
<reference evidence="1" key="2">
    <citation type="journal article" date="2020" name="Nat. Commun.">
        <title>Large-scale genome sequencing of mycorrhizal fungi provides insights into the early evolution of symbiotic traits.</title>
        <authorList>
            <person name="Miyauchi S."/>
            <person name="Kiss E."/>
            <person name="Kuo A."/>
            <person name="Drula E."/>
            <person name="Kohler A."/>
            <person name="Sanchez-Garcia M."/>
            <person name="Morin E."/>
            <person name="Andreopoulos B."/>
            <person name="Barry K.W."/>
            <person name="Bonito G."/>
            <person name="Buee M."/>
            <person name="Carver A."/>
            <person name="Chen C."/>
            <person name="Cichocki N."/>
            <person name="Clum A."/>
            <person name="Culley D."/>
            <person name="Crous P.W."/>
            <person name="Fauchery L."/>
            <person name="Girlanda M."/>
            <person name="Hayes R.D."/>
            <person name="Keri Z."/>
            <person name="LaButti K."/>
            <person name="Lipzen A."/>
            <person name="Lombard V."/>
            <person name="Magnuson J."/>
            <person name="Maillard F."/>
            <person name="Murat C."/>
            <person name="Nolan M."/>
            <person name="Ohm R.A."/>
            <person name="Pangilinan J."/>
            <person name="Pereira M.F."/>
            <person name="Perotto S."/>
            <person name="Peter M."/>
            <person name="Pfister S."/>
            <person name="Riley R."/>
            <person name="Sitrit Y."/>
            <person name="Stielow J.B."/>
            <person name="Szollosi G."/>
            <person name="Zifcakova L."/>
            <person name="Stursova M."/>
            <person name="Spatafora J.W."/>
            <person name="Tedersoo L."/>
            <person name="Vaario L.M."/>
            <person name="Yamada A."/>
            <person name="Yan M."/>
            <person name="Wang P."/>
            <person name="Xu J."/>
            <person name="Bruns T."/>
            <person name="Baldrian P."/>
            <person name="Vilgalys R."/>
            <person name="Dunand C."/>
            <person name="Henrissat B."/>
            <person name="Grigoriev I.V."/>
            <person name="Hibbett D."/>
            <person name="Nagy L.G."/>
            <person name="Martin F.M."/>
        </authorList>
    </citation>
    <scope>NUCLEOTIDE SEQUENCE</scope>
    <source>
        <strain evidence="1">P2</strain>
    </source>
</reference>
<comment type="caution">
    <text evidence="1">The sequence shown here is derived from an EMBL/GenBank/DDBJ whole genome shotgun (WGS) entry which is preliminary data.</text>
</comment>
<evidence type="ECO:0000313" key="2">
    <source>
        <dbReference type="Proteomes" id="UP000886501"/>
    </source>
</evidence>
<sequence length="326" mass="36775">MEDPVCYGDIVKVWKGTYRGQEVAAKVMRLSRGHSRNGMKRTLCRGVVVWKALHHPNLLPLLGVTITKKRIVTVSEWMYNGNINEFVEANIDADRLGLLRDVTNGLMYLHDQGIIHGNLRGVNILIDDNDCACISAFSLSTMASNRSFTGSSETIRWMSPEIFLFGKGPTKESDCYTLGMVIYEVLSGQVPFATIRSDDLVPQELFNRRRPSRPQGMEGAWFTDGLWEMLERCWRDRPSDRPGLDVVLRCLEDAARPLELTSDVDGDLEIDTDAQSGATASESGSQWSVDKFTQKIRKVLKLPQENSLSFEKPDGSLRRTWKLSRT</sequence>
<reference evidence="1" key="1">
    <citation type="submission" date="2019-10" db="EMBL/GenBank/DDBJ databases">
        <authorList>
            <consortium name="DOE Joint Genome Institute"/>
            <person name="Kuo A."/>
            <person name="Miyauchi S."/>
            <person name="Kiss E."/>
            <person name="Drula E."/>
            <person name="Kohler A."/>
            <person name="Sanchez-Garcia M."/>
            <person name="Andreopoulos B."/>
            <person name="Barry K.W."/>
            <person name="Bonito G."/>
            <person name="Buee M."/>
            <person name="Carver A."/>
            <person name="Chen C."/>
            <person name="Cichocki N."/>
            <person name="Clum A."/>
            <person name="Culley D."/>
            <person name="Crous P.W."/>
            <person name="Fauchery L."/>
            <person name="Girlanda M."/>
            <person name="Hayes R."/>
            <person name="Keri Z."/>
            <person name="Labutti K."/>
            <person name="Lipzen A."/>
            <person name="Lombard V."/>
            <person name="Magnuson J."/>
            <person name="Maillard F."/>
            <person name="Morin E."/>
            <person name="Murat C."/>
            <person name="Nolan M."/>
            <person name="Ohm R."/>
            <person name="Pangilinan J."/>
            <person name="Pereira M."/>
            <person name="Perotto S."/>
            <person name="Peter M."/>
            <person name="Riley R."/>
            <person name="Sitrit Y."/>
            <person name="Stielow B."/>
            <person name="Szollosi G."/>
            <person name="Zifcakova L."/>
            <person name="Stursova M."/>
            <person name="Spatafora J.W."/>
            <person name="Tedersoo L."/>
            <person name="Vaario L.-M."/>
            <person name="Yamada A."/>
            <person name="Yan M."/>
            <person name="Wang P."/>
            <person name="Xu J."/>
            <person name="Bruns T."/>
            <person name="Baldrian P."/>
            <person name="Vilgalys R."/>
            <person name="Henrissat B."/>
            <person name="Grigoriev I.V."/>
            <person name="Hibbett D."/>
            <person name="Nagy L.G."/>
            <person name="Martin F.M."/>
        </authorList>
    </citation>
    <scope>NUCLEOTIDE SEQUENCE</scope>
    <source>
        <strain evidence="1">P2</strain>
    </source>
</reference>
<keyword evidence="2" id="KW-1185">Reference proteome</keyword>
<name>A0ACB6Z701_THEGA</name>
<organism evidence="1 2">
    <name type="scientific">Thelephora ganbajun</name>
    <name type="common">Ganba fungus</name>
    <dbReference type="NCBI Taxonomy" id="370292"/>
    <lineage>
        <taxon>Eukaryota</taxon>
        <taxon>Fungi</taxon>
        <taxon>Dikarya</taxon>
        <taxon>Basidiomycota</taxon>
        <taxon>Agaricomycotina</taxon>
        <taxon>Agaricomycetes</taxon>
        <taxon>Thelephorales</taxon>
        <taxon>Thelephoraceae</taxon>
        <taxon>Thelephora</taxon>
    </lineage>
</organism>
<protein>
    <submittedName>
        <fullName evidence="1">Kinase-like protein</fullName>
    </submittedName>
</protein>
<proteinExistence type="predicted"/>